<proteinExistence type="predicted"/>
<reference evidence="1" key="1">
    <citation type="submission" date="2022-08" db="EMBL/GenBank/DDBJ databases">
        <authorList>
            <person name="Gutierrez-Valencia J."/>
        </authorList>
    </citation>
    <scope>NUCLEOTIDE SEQUENCE</scope>
</reference>
<evidence type="ECO:0000313" key="2">
    <source>
        <dbReference type="Proteomes" id="UP001154282"/>
    </source>
</evidence>
<gene>
    <name evidence="1" type="ORF">LITE_LOCUS12802</name>
</gene>
<dbReference type="Proteomes" id="UP001154282">
    <property type="component" value="Unassembled WGS sequence"/>
</dbReference>
<organism evidence="1 2">
    <name type="scientific">Linum tenue</name>
    <dbReference type="NCBI Taxonomy" id="586396"/>
    <lineage>
        <taxon>Eukaryota</taxon>
        <taxon>Viridiplantae</taxon>
        <taxon>Streptophyta</taxon>
        <taxon>Embryophyta</taxon>
        <taxon>Tracheophyta</taxon>
        <taxon>Spermatophyta</taxon>
        <taxon>Magnoliopsida</taxon>
        <taxon>eudicotyledons</taxon>
        <taxon>Gunneridae</taxon>
        <taxon>Pentapetalae</taxon>
        <taxon>rosids</taxon>
        <taxon>fabids</taxon>
        <taxon>Malpighiales</taxon>
        <taxon>Linaceae</taxon>
        <taxon>Linum</taxon>
    </lineage>
</organism>
<name>A0AAV0J8H2_9ROSI</name>
<dbReference type="AlphaFoldDB" id="A0AAV0J8H2"/>
<evidence type="ECO:0000313" key="1">
    <source>
        <dbReference type="EMBL" id="CAI0405193.1"/>
    </source>
</evidence>
<keyword evidence="2" id="KW-1185">Reference proteome</keyword>
<comment type="caution">
    <text evidence="1">The sequence shown here is derived from an EMBL/GenBank/DDBJ whole genome shotgun (WGS) entry which is preliminary data.</text>
</comment>
<dbReference type="EMBL" id="CAMGYJ010000004">
    <property type="protein sequence ID" value="CAI0405193.1"/>
    <property type="molecule type" value="Genomic_DNA"/>
</dbReference>
<sequence length="41" mass="5012">MRRQVTSRTESQQKNHLINQKKEWHLLIYKNDTLHHKSLGN</sequence>
<accession>A0AAV0J8H2</accession>
<protein>
    <submittedName>
        <fullName evidence="1">Uncharacterized protein</fullName>
    </submittedName>
</protein>